<dbReference type="Proteomes" id="UP000216446">
    <property type="component" value="Unassembled WGS sequence"/>
</dbReference>
<dbReference type="OrthoDB" id="9807496at2"/>
<feature type="region of interest" description="Disordered" evidence="1">
    <location>
        <begin position="377"/>
        <end position="399"/>
    </location>
</feature>
<keyword evidence="4" id="KW-1185">Reference proteome</keyword>
<feature type="signal peptide" evidence="2">
    <location>
        <begin position="1"/>
        <end position="19"/>
    </location>
</feature>
<reference evidence="3 4" key="1">
    <citation type="submission" date="2016-11" db="EMBL/GenBank/DDBJ databases">
        <title>Study of marine rhodopsin-containing bacteria.</title>
        <authorList>
            <person name="Yoshizawa S."/>
            <person name="Kumagai Y."/>
            <person name="Kogure K."/>
        </authorList>
    </citation>
    <scope>NUCLEOTIDE SEQUENCE [LARGE SCALE GENOMIC DNA]</scope>
    <source>
        <strain evidence="3 4">SG-29</strain>
    </source>
</reference>
<dbReference type="InterPro" id="IPR026444">
    <property type="entry name" value="Secre_tail"/>
</dbReference>
<evidence type="ECO:0000313" key="4">
    <source>
        <dbReference type="Proteomes" id="UP000216446"/>
    </source>
</evidence>
<dbReference type="RefSeq" id="WP_094548989.1">
    <property type="nucleotide sequence ID" value="NZ_MQWB01000001.1"/>
</dbReference>
<dbReference type="AlphaFoldDB" id="A0A259U0K5"/>
<evidence type="ECO:0008006" key="5">
    <source>
        <dbReference type="Google" id="ProtNLM"/>
    </source>
</evidence>
<feature type="chain" id="PRO_5013034327" description="Secretion system C-terminal sorting domain-containing protein" evidence="2">
    <location>
        <begin position="20"/>
        <end position="548"/>
    </location>
</feature>
<dbReference type="EMBL" id="MQWB01000001">
    <property type="protein sequence ID" value="OZC03529.1"/>
    <property type="molecule type" value="Genomic_DNA"/>
</dbReference>
<keyword evidence="2" id="KW-0732">Signal</keyword>
<comment type="caution">
    <text evidence="3">The sequence shown here is derived from an EMBL/GenBank/DDBJ whole genome shotgun (WGS) entry which is preliminary data.</text>
</comment>
<dbReference type="NCBIfam" id="TIGR04183">
    <property type="entry name" value="Por_Secre_tail"/>
    <property type="match status" value="1"/>
</dbReference>
<accession>A0A259U0K5</accession>
<evidence type="ECO:0000256" key="2">
    <source>
        <dbReference type="SAM" id="SignalP"/>
    </source>
</evidence>
<evidence type="ECO:0000256" key="1">
    <source>
        <dbReference type="SAM" id="MobiDB-lite"/>
    </source>
</evidence>
<organism evidence="3 4">
    <name type="scientific">Rubricoccus marinus</name>
    <dbReference type="NCBI Taxonomy" id="716817"/>
    <lineage>
        <taxon>Bacteria</taxon>
        <taxon>Pseudomonadati</taxon>
        <taxon>Rhodothermota</taxon>
        <taxon>Rhodothermia</taxon>
        <taxon>Rhodothermales</taxon>
        <taxon>Rubricoccaceae</taxon>
        <taxon>Rubricoccus</taxon>
    </lineage>
</organism>
<name>A0A259U0K5_9BACT</name>
<sequence>MRLATFIAALALTAAPAAAQFGAPSDPCPEGTGEATLLGTNVQASLFTNGNLFFGNTTTNGDGYVVPLAGSGANNSPLFAANLWLGGRVGGEIRTAGARFGNFHLRPGRTGADGTPPAPEACAEADRIAVISTMEPRDSQTEAVRAWPADLGAPVIDGDGIPGNYDVDAGDRPAIRGDVMAFWAMTDTATDRAPSGDPLSPEFPLGVDVTVEAFTLRQLPTTTFYRFTLTNRNSVAIEDAALGIFFDWDLGDASDDYVGTDTTLQMSYVYNASETDTVYGIPPAAGAVVLEGLAGVDDERQKLTASPIIFKSGGFDTYGVPLTPAAYYNRLLGLFGDGSPTYEYAFGYAGLTPSPIPAGTPTTRFGFTGDPVAGEFWSEENWTGSGESSPSGDRRDLAATGPVRLEPGESAHATYAIVFAQGSDRLDSITRLRAQAQVVGRAASAGGFPLQAFENFLQAPPPPSPVLTLTRPRPNPFSESATVRMTGASGARASVSVYDVLGRRLSRVDVEGAPEAEVEVGAGLPSGVYIVRVEGLGFGETFTIVKAK</sequence>
<feature type="compositionally biased region" description="Polar residues" evidence="1">
    <location>
        <begin position="380"/>
        <end position="391"/>
    </location>
</feature>
<gene>
    <name evidence="3" type="ORF">BSZ36_11370</name>
</gene>
<protein>
    <recommendedName>
        <fullName evidence="5">Secretion system C-terminal sorting domain-containing protein</fullName>
    </recommendedName>
</protein>
<evidence type="ECO:0000313" key="3">
    <source>
        <dbReference type="EMBL" id="OZC03529.1"/>
    </source>
</evidence>
<proteinExistence type="predicted"/>
<dbReference type="InParanoid" id="A0A259U0K5"/>